<evidence type="ECO:0000313" key="10">
    <source>
        <dbReference type="EMBL" id="TFK88481.1"/>
    </source>
</evidence>
<feature type="domain" description="XPG N-terminal" evidence="9">
    <location>
        <begin position="1"/>
        <end position="100"/>
    </location>
</feature>
<dbReference type="SUPFAM" id="SSF47807">
    <property type="entry name" value="5' to 3' exonuclease, C-terminal subdomain"/>
    <property type="match status" value="1"/>
</dbReference>
<dbReference type="GO" id="GO:0006281">
    <property type="term" value="P:DNA repair"/>
    <property type="evidence" value="ECO:0007669"/>
    <property type="project" value="UniProtKB-ARBA"/>
</dbReference>
<evidence type="ECO:0000256" key="7">
    <source>
        <dbReference type="SAM" id="MobiDB-lite"/>
    </source>
</evidence>
<dbReference type="GO" id="GO:0005634">
    <property type="term" value="C:nucleus"/>
    <property type="evidence" value="ECO:0007669"/>
    <property type="project" value="TreeGrafter"/>
</dbReference>
<dbReference type="InterPro" id="IPR006085">
    <property type="entry name" value="XPG_DNA_repair_N"/>
</dbReference>
<evidence type="ECO:0000259" key="8">
    <source>
        <dbReference type="SMART" id="SM00484"/>
    </source>
</evidence>
<dbReference type="GO" id="GO:0046872">
    <property type="term" value="F:metal ion binding"/>
    <property type="evidence" value="ECO:0007669"/>
    <property type="project" value="UniProtKB-KW"/>
</dbReference>
<evidence type="ECO:0000256" key="2">
    <source>
        <dbReference type="ARBA" id="ARBA00022722"/>
    </source>
</evidence>
<evidence type="ECO:0000256" key="6">
    <source>
        <dbReference type="ARBA" id="ARBA00022842"/>
    </source>
</evidence>
<keyword evidence="2" id="KW-0540">Nuclease</keyword>
<dbReference type="PRINTS" id="PR00853">
    <property type="entry name" value="XPGRADSUPER"/>
</dbReference>
<dbReference type="InterPro" id="IPR008918">
    <property type="entry name" value="HhH2"/>
</dbReference>
<keyword evidence="6" id="KW-0460">Magnesium</keyword>
<organism evidence="10 11">
    <name type="scientific">Polyporus arcularius HHB13444</name>
    <dbReference type="NCBI Taxonomy" id="1314778"/>
    <lineage>
        <taxon>Eukaryota</taxon>
        <taxon>Fungi</taxon>
        <taxon>Dikarya</taxon>
        <taxon>Basidiomycota</taxon>
        <taxon>Agaricomycotina</taxon>
        <taxon>Agaricomycetes</taxon>
        <taxon>Polyporales</taxon>
        <taxon>Polyporaceae</taxon>
        <taxon>Polyporus</taxon>
    </lineage>
</organism>
<dbReference type="PANTHER" id="PTHR11081:SF9">
    <property type="entry name" value="FLAP ENDONUCLEASE 1"/>
    <property type="match status" value="1"/>
</dbReference>
<dbReference type="Proteomes" id="UP000308197">
    <property type="component" value="Unassembled WGS sequence"/>
</dbReference>
<reference evidence="10 11" key="1">
    <citation type="journal article" date="2019" name="Nat. Ecol. Evol.">
        <title>Megaphylogeny resolves global patterns of mushroom evolution.</title>
        <authorList>
            <person name="Varga T."/>
            <person name="Krizsan K."/>
            <person name="Foldi C."/>
            <person name="Dima B."/>
            <person name="Sanchez-Garcia M."/>
            <person name="Sanchez-Ramirez S."/>
            <person name="Szollosi G.J."/>
            <person name="Szarkandi J.G."/>
            <person name="Papp V."/>
            <person name="Albert L."/>
            <person name="Andreopoulos W."/>
            <person name="Angelini C."/>
            <person name="Antonin V."/>
            <person name="Barry K.W."/>
            <person name="Bougher N.L."/>
            <person name="Buchanan P."/>
            <person name="Buyck B."/>
            <person name="Bense V."/>
            <person name="Catcheside P."/>
            <person name="Chovatia M."/>
            <person name="Cooper J."/>
            <person name="Damon W."/>
            <person name="Desjardin D."/>
            <person name="Finy P."/>
            <person name="Geml J."/>
            <person name="Haridas S."/>
            <person name="Hughes K."/>
            <person name="Justo A."/>
            <person name="Karasinski D."/>
            <person name="Kautmanova I."/>
            <person name="Kiss B."/>
            <person name="Kocsube S."/>
            <person name="Kotiranta H."/>
            <person name="LaButti K.M."/>
            <person name="Lechner B.E."/>
            <person name="Liimatainen K."/>
            <person name="Lipzen A."/>
            <person name="Lukacs Z."/>
            <person name="Mihaltcheva S."/>
            <person name="Morgado L.N."/>
            <person name="Niskanen T."/>
            <person name="Noordeloos M.E."/>
            <person name="Ohm R.A."/>
            <person name="Ortiz-Santana B."/>
            <person name="Ovrebo C."/>
            <person name="Racz N."/>
            <person name="Riley R."/>
            <person name="Savchenko A."/>
            <person name="Shiryaev A."/>
            <person name="Soop K."/>
            <person name="Spirin V."/>
            <person name="Szebenyi C."/>
            <person name="Tomsovsky M."/>
            <person name="Tulloss R.E."/>
            <person name="Uehling J."/>
            <person name="Grigoriev I.V."/>
            <person name="Vagvolgyi C."/>
            <person name="Papp T."/>
            <person name="Martin F.M."/>
            <person name="Miettinen O."/>
            <person name="Hibbett D.S."/>
            <person name="Nagy L.G."/>
        </authorList>
    </citation>
    <scope>NUCLEOTIDE SEQUENCE [LARGE SCALE GENOMIC DNA]</scope>
    <source>
        <strain evidence="10 11">HHB13444</strain>
    </source>
</reference>
<proteinExistence type="predicted"/>
<dbReference type="EMBL" id="ML211111">
    <property type="protein sequence ID" value="TFK88481.1"/>
    <property type="molecule type" value="Genomic_DNA"/>
</dbReference>
<dbReference type="SMART" id="SM00485">
    <property type="entry name" value="XPGN"/>
    <property type="match status" value="1"/>
</dbReference>
<evidence type="ECO:0000256" key="5">
    <source>
        <dbReference type="ARBA" id="ARBA00022801"/>
    </source>
</evidence>
<dbReference type="GO" id="GO:0003677">
    <property type="term" value="F:DNA binding"/>
    <property type="evidence" value="ECO:0007669"/>
    <property type="project" value="InterPro"/>
</dbReference>
<feature type="region of interest" description="Disordered" evidence="7">
    <location>
        <begin position="210"/>
        <end position="237"/>
    </location>
</feature>
<evidence type="ECO:0000259" key="9">
    <source>
        <dbReference type="SMART" id="SM00485"/>
    </source>
</evidence>
<evidence type="ECO:0000313" key="11">
    <source>
        <dbReference type="Proteomes" id="UP000308197"/>
    </source>
</evidence>
<evidence type="ECO:0000256" key="1">
    <source>
        <dbReference type="ARBA" id="ARBA00001946"/>
    </source>
</evidence>
<accession>A0A5C3PGP4</accession>
<comment type="cofactor">
    <cofactor evidence="1">
        <name>Mg(2+)</name>
        <dbReference type="ChEBI" id="CHEBI:18420"/>
    </cofactor>
</comment>
<evidence type="ECO:0000256" key="3">
    <source>
        <dbReference type="ARBA" id="ARBA00022723"/>
    </source>
</evidence>
<dbReference type="AlphaFoldDB" id="A0A5C3PGP4"/>
<dbReference type="Pfam" id="PF00752">
    <property type="entry name" value="XPG_N"/>
    <property type="match status" value="1"/>
</dbReference>
<keyword evidence="3" id="KW-0479">Metal-binding</keyword>
<name>A0A5C3PGP4_9APHY</name>
<keyword evidence="11" id="KW-1185">Reference proteome</keyword>
<dbReference type="GO" id="GO:0017108">
    <property type="term" value="F:5'-flap endonuclease activity"/>
    <property type="evidence" value="ECO:0007669"/>
    <property type="project" value="TreeGrafter"/>
</dbReference>
<dbReference type="GO" id="GO:0005737">
    <property type="term" value="C:cytoplasm"/>
    <property type="evidence" value="ECO:0007669"/>
    <property type="project" value="TreeGrafter"/>
</dbReference>
<dbReference type="Gene3D" id="3.40.50.1010">
    <property type="entry name" value="5'-nuclease"/>
    <property type="match status" value="2"/>
</dbReference>
<keyword evidence="4" id="KW-0255">Endonuclease</keyword>
<gene>
    <name evidence="10" type="ORF">K466DRAFT_662281</name>
</gene>
<dbReference type="SMART" id="SM00484">
    <property type="entry name" value="XPGI"/>
    <property type="match status" value="1"/>
</dbReference>
<dbReference type="GO" id="GO:0008409">
    <property type="term" value="F:5'-3' exonuclease activity"/>
    <property type="evidence" value="ECO:0007669"/>
    <property type="project" value="TreeGrafter"/>
</dbReference>
<protein>
    <submittedName>
        <fullName evidence="10">PIN domain-like protein</fullName>
    </submittedName>
</protein>
<dbReference type="InterPro" id="IPR029060">
    <property type="entry name" value="PIN-like_dom_sf"/>
</dbReference>
<dbReference type="SUPFAM" id="SSF88723">
    <property type="entry name" value="PIN domain-like"/>
    <property type="match status" value="1"/>
</dbReference>
<dbReference type="STRING" id="1314778.A0A5C3PGP4"/>
<dbReference type="Gene3D" id="1.10.150.20">
    <property type="entry name" value="5' to 3' exonuclease, C-terminal subdomain"/>
    <property type="match status" value="1"/>
</dbReference>
<keyword evidence="5" id="KW-0378">Hydrolase</keyword>
<feature type="domain" description="XPG-I" evidence="8">
    <location>
        <begin position="357"/>
        <end position="427"/>
    </location>
</feature>
<dbReference type="InterPro" id="IPR006084">
    <property type="entry name" value="XPG/Rad2"/>
</dbReference>
<dbReference type="InParanoid" id="A0A5C3PGP4"/>
<evidence type="ECO:0000256" key="4">
    <source>
        <dbReference type="ARBA" id="ARBA00022759"/>
    </source>
</evidence>
<dbReference type="InterPro" id="IPR036279">
    <property type="entry name" value="5-3_exonuclease_C_sf"/>
</dbReference>
<dbReference type="SMART" id="SM00279">
    <property type="entry name" value="HhH2"/>
    <property type="match status" value="1"/>
</dbReference>
<dbReference type="Pfam" id="PF00867">
    <property type="entry name" value="XPG_I"/>
    <property type="match status" value="1"/>
</dbReference>
<dbReference type="PANTHER" id="PTHR11081">
    <property type="entry name" value="FLAP ENDONUCLEASE FAMILY MEMBER"/>
    <property type="match status" value="1"/>
</dbReference>
<dbReference type="InterPro" id="IPR006086">
    <property type="entry name" value="XPG-I_dom"/>
</dbReference>
<sequence>MGVLGLTPFLQKTCPEVVKQLPERLNALSGKRIVIDGTLITQRFHFAPMPQPYRHVLAWYRLASHLRSHNIQTICVFDGKERSLAKEREIERRRRDRKLTTARGEFEAERLDRLHRLTGLLRKWRSVEAEEGKTELALLRQSVEKWKLPSPLAAGLSAAADAAAGGVSAVVGVPAGLAYMALRGVGNASDSSPSTAQSITYDSTGELEVVTHEETDLPSSPPLATPSDSEQTERMAESVSQLYEEYCRSIPQLESLSVTTSTDASLPVASAGTVPENELDVAKADYDLSKSQHGLVREEAALWIELAESVKADNMAESLDHLAQALEAKSNVLSESYIRRTHPPTTETYEESKSILRAMGIPCIEPAGPFEAEALAASLVLHGHADYVASEDTDVLIYGAPLLRNLASKDGPLVLISGAEVRSVLQLDPARFIDFALLLGTDFSKRIKNVGPARALKFIRQHGSIEQVLEREKYAPHVPAELYLEQVELARAVFQDLPPVPDPALLEQGEVDEAAVSEILDRYGLRRFGADAWDYSEALSGNYFADNPAAS</sequence>